<keyword evidence="11" id="KW-1185">Reference proteome</keyword>
<keyword evidence="5 8" id="KW-0812">Transmembrane</keyword>
<evidence type="ECO:0000256" key="7">
    <source>
        <dbReference type="ARBA" id="ARBA00023136"/>
    </source>
</evidence>
<dbReference type="AlphaFoldDB" id="A0A150XN48"/>
<evidence type="ECO:0000256" key="5">
    <source>
        <dbReference type="ARBA" id="ARBA00022692"/>
    </source>
</evidence>
<evidence type="ECO:0000259" key="9">
    <source>
        <dbReference type="Pfam" id="PF13231"/>
    </source>
</evidence>
<keyword evidence="2" id="KW-1003">Cell membrane</keyword>
<feature type="transmembrane region" description="Helical" evidence="8">
    <location>
        <begin position="12"/>
        <end position="29"/>
    </location>
</feature>
<feature type="transmembrane region" description="Helical" evidence="8">
    <location>
        <begin position="341"/>
        <end position="365"/>
    </location>
</feature>
<comment type="caution">
    <text evidence="10">The sequence shown here is derived from an EMBL/GenBank/DDBJ whole genome shotgun (WGS) entry which is preliminary data.</text>
</comment>
<dbReference type="Pfam" id="PF13231">
    <property type="entry name" value="PMT_2"/>
    <property type="match status" value="1"/>
</dbReference>
<dbReference type="OrthoDB" id="915562at2"/>
<dbReference type="RefSeq" id="WP_062590626.1">
    <property type="nucleotide sequence ID" value="NZ_LQZQ01000005.1"/>
</dbReference>
<dbReference type="PANTHER" id="PTHR33908:SF11">
    <property type="entry name" value="MEMBRANE PROTEIN"/>
    <property type="match status" value="1"/>
</dbReference>
<keyword evidence="3" id="KW-0328">Glycosyltransferase</keyword>
<evidence type="ECO:0000256" key="3">
    <source>
        <dbReference type="ARBA" id="ARBA00022676"/>
    </source>
</evidence>
<evidence type="ECO:0000256" key="4">
    <source>
        <dbReference type="ARBA" id="ARBA00022679"/>
    </source>
</evidence>
<evidence type="ECO:0000256" key="2">
    <source>
        <dbReference type="ARBA" id="ARBA00022475"/>
    </source>
</evidence>
<keyword evidence="6 8" id="KW-1133">Transmembrane helix</keyword>
<reference evidence="10" key="1">
    <citation type="submission" date="2016-01" db="EMBL/GenBank/DDBJ databases">
        <title>Genome sequencing of Roseivirga ehrenbergii KMM 6017.</title>
        <authorList>
            <person name="Selvaratnam C."/>
            <person name="Thevarajoo S."/>
            <person name="Goh K.M."/>
            <person name="Ee R."/>
            <person name="Chan K.-G."/>
            <person name="Chong C.S."/>
        </authorList>
    </citation>
    <scope>NUCLEOTIDE SEQUENCE [LARGE SCALE GENOMIC DNA]</scope>
    <source>
        <strain evidence="10">KMM 6017</strain>
    </source>
</reference>
<feature type="domain" description="Glycosyltransferase RgtA/B/C/D-like" evidence="9">
    <location>
        <begin position="70"/>
        <end position="215"/>
    </location>
</feature>
<evidence type="ECO:0000256" key="8">
    <source>
        <dbReference type="SAM" id="Phobius"/>
    </source>
</evidence>
<organism evidence="10 11">
    <name type="scientific">Roseivirga ehrenbergii (strain DSM 102268 / JCM 13514 / KCTC 12282 / NCIMB 14502 / KMM 6017)</name>
    <dbReference type="NCBI Taxonomy" id="279360"/>
    <lineage>
        <taxon>Bacteria</taxon>
        <taxon>Pseudomonadati</taxon>
        <taxon>Bacteroidota</taxon>
        <taxon>Cytophagia</taxon>
        <taxon>Cytophagales</taxon>
        <taxon>Roseivirgaceae</taxon>
        <taxon>Roseivirga</taxon>
    </lineage>
</organism>
<protein>
    <recommendedName>
        <fullName evidence="9">Glycosyltransferase RgtA/B/C/D-like domain-containing protein</fullName>
    </recommendedName>
</protein>
<feature type="transmembrane region" description="Helical" evidence="8">
    <location>
        <begin position="160"/>
        <end position="188"/>
    </location>
</feature>
<proteinExistence type="predicted"/>
<sequence>MKSHSTFDKNIFLITGIWLIVIFIINPIGDFPLNDDWAYGVIVKRMIEDDTLKLINWGEMTLVTHLFFGYAFTSLLGFSFTVLRCSTLLLSLLGLLGIYQTVLLMKLDKRTALIATIVVMANPVFMALSFSYMTDVPFMTFVTWSTYFFIKAYNTANKKLLFIAVFLCVWAILIRQLALMLSMAWLFALLIDSKSKQFTLCWKWLPVLTVGGTLFLYSYFMKQYGMLPANYGSKLDLVLSNLSNFDLRMFRNSVGYIFVFFTYLGLFLTPVLTFYSWSKLSKRMWIGIITYTLLISGGLILMGKALPSIDNIFVDFGVGPSTLLDHPGGFRSIPGGNAPMILRWAITVLGTFSGSVLLIVTFDWLKKPRREINFPKVFSFLFILIYIAPFIITGYYDRYLIILLPAAFVILSDQLSLKPSIWSTGVMASTLFVFMVFSIFATHDLLSWNRVRWQVIDGLIANKIPLDQIEAGVEFDGFYHFTDDDPEWWKRITPTYKVTFVPLDNYNTLSVHPYKKWMPGKAGMIVLSKIKDVSNEKP</sequence>
<feature type="transmembrane region" description="Helical" evidence="8">
    <location>
        <begin position="377"/>
        <end position="396"/>
    </location>
</feature>
<feature type="transmembrane region" description="Helical" evidence="8">
    <location>
        <begin position="421"/>
        <end position="442"/>
    </location>
</feature>
<dbReference type="STRING" id="279360.MB14_16590"/>
<dbReference type="GO" id="GO:0016763">
    <property type="term" value="F:pentosyltransferase activity"/>
    <property type="evidence" value="ECO:0007669"/>
    <property type="project" value="TreeGrafter"/>
</dbReference>
<name>A0A150XN48_ROSEK</name>
<accession>A0A150XN48</accession>
<dbReference type="EMBL" id="LQZQ01000005">
    <property type="protein sequence ID" value="KYG80159.1"/>
    <property type="molecule type" value="Genomic_DNA"/>
</dbReference>
<dbReference type="Proteomes" id="UP000075583">
    <property type="component" value="Unassembled WGS sequence"/>
</dbReference>
<comment type="subcellular location">
    <subcellularLocation>
        <location evidence="1">Cell membrane</location>
        <topology evidence="1">Multi-pass membrane protein</topology>
    </subcellularLocation>
</comment>
<feature type="transmembrane region" description="Helical" evidence="8">
    <location>
        <begin position="200"/>
        <end position="220"/>
    </location>
</feature>
<evidence type="ECO:0000313" key="11">
    <source>
        <dbReference type="Proteomes" id="UP000075583"/>
    </source>
</evidence>
<dbReference type="GO" id="GO:0009103">
    <property type="term" value="P:lipopolysaccharide biosynthetic process"/>
    <property type="evidence" value="ECO:0007669"/>
    <property type="project" value="UniProtKB-ARBA"/>
</dbReference>
<gene>
    <name evidence="10" type="ORF">MB14_16590</name>
</gene>
<feature type="transmembrane region" description="Helical" evidence="8">
    <location>
        <begin position="254"/>
        <end position="277"/>
    </location>
</feature>
<keyword evidence="7 8" id="KW-0472">Membrane</keyword>
<dbReference type="GO" id="GO:0005886">
    <property type="term" value="C:plasma membrane"/>
    <property type="evidence" value="ECO:0007669"/>
    <property type="project" value="UniProtKB-SubCell"/>
</dbReference>
<evidence type="ECO:0000313" key="10">
    <source>
        <dbReference type="EMBL" id="KYG80159.1"/>
    </source>
</evidence>
<evidence type="ECO:0000256" key="6">
    <source>
        <dbReference type="ARBA" id="ARBA00022989"/>
    </source>
</evidence>
<keyword evidence="4" id="KW-0808">Transferase</keyword>
<dbReference type="InterPro" id="IPR050297">
    <property type="entry name" value="LipidA_mod_glycosyltrf_83"/>
</dbReference>
<dbReference type="PANTHER" id="PTHR33908">
    <property type="entry name" value="MANNOSYLTRANSFERASE YKCB-RELATED"/>
    <property type="match status" value="1"/>
</dbReference>
<evidence type="ECO:0000256" key="1">
    <source>
        <dbReference type="ARBA" id="ARBA00004651"/>
    </source>
</evidence>
<feature type="transmembrane region" description="Helical" evidence="8">
    <location>
        <begin position="67"/>
        <end position="99"/>
    </location>
</feature>
<feature type="transmembrane region" description="Helical" evidence="8">
    <location>
        <begin position="284"/>
        <end position="303"/>
    </location>
</feature>
<feature type="transmembrane region" description="Helical" evidence="8">
    <location>
        <begin position="111"/>
        <end position="133"/>
    </location>
</feature>
<dbReference type="InterPro" id="IPR038731">
    <property type="entry name" value="RgtA/B/C-like"/>
</dbReference>